<evidence type="ECO:0000313" key="4">
    <source>
        <dbReference type="WBParaSite" id="ACRNAN_scaffold10814.g18784.t1"/>
    </source>
</evidence>
<feature type="transmembrane region" description="Helical" evidence="2">
    <location>
        <begin position="202"/>
        <end position="221"/>
    </location>
</feature>
<keyword evidence="2" id="KW-0472">Membrane</keyword>
<dbReference type="AlphaFoldDB" id="A0A914CH49"/>
<evidence type="ECO:0000313" key="3">
    <source>
        <dbReference type="Proteomes" id="UP000887540"/>
    </source>
</evidence>
<keyword evidence="2" id="KW-1133">Transmembrane helix</keyword>
<organism evidence="3 4">
    <name type="scientific">Acrobeloides nanus</name>
    <dbReference type="NCBI Taxonomy" id="290746"/>
    <lineage>
        <taxon>Eukaryota</taxon>
        <taxon>Metazoa</taxon>
        <taxon>Ecdysozoa</taxon>
        <taxon>Nematoda</taxon>
        <taxon>Chromadorea</taxon>
        <taxon>Rhabditida</taxon>
        <taxon>Tylenchina</taxon>
        <taxon>Cephalobomorpha</taxon>
        <taxon>Cephaloboidea</taxon>
        <taxon>Cephalobidae</taxon>
        <taxon>Acrobeloides</taxon>
    </lineage>
</organism>
<sequence length="239" mass="27585">MSSPSLLGDFSILDEIAELSYYEDALDENDHELRTLVEATEIQISKAETRLRRPKPLNILSSTIPASSSTSLRQSPPHQHSSSSEHSSIERIGNDGQPNPVRSRRSTGNRRKRVPKSGGSSTSNGNGAEPKTPEEWKMMNYAFQEAAAYPILFQLNQQLQLISSQMQEIQATNALQLRLIYRITKTVLMCRRRTWFSPIKSVSFWTWLFFLSWPFLIQFLYRLYKSKRHQLALAWFKYL</sequence>
<feature type="compositionally biased region" description="Basic residues" evidence="1">
    <location>
        <begin position="102"/>
        <end position="115"/>
    </location>
</feature>
<feature type="region of interest" description="Disordered" evidence="1">
    <location>
        <begin position="55"/>
        <end position="133"/>
    </location>
</feature>
<keyword evidence="2" id="KW-0812">Transmembrane</keyword>
<accession>A0A914CH49</accession>
<proteinExistence type="predicted"/>
<keyword evidence="3" id="KW-1185">Reference proteome</keyword>
<feature type="compositionally biased region" description="Low complexity" evidence="1">
    <location>
        <begin position="117"/>
        <end position="127"/>
    </location>
</feature>
<name>A0A914CH49_9BILA</name>
<feature type="compositionally biased region" description="Low complexity" evidence="1">
    <location>
        <begin position="59"/>
        <end position="86"/>
    </location>
</feature>
<protein>
    <submittedName>
        <fullName evidence="4">Uncharacterized protein</fullName>
    </submittedName>
</protein>
<reference evidence="4" key="1">
    <citation type="submission" date="2022-11" db="UniProtKB">
        <authorList>
            <consortium name="WormBaseParasite"/>
        </authorList>
    </citation>
    <scope>IDENTIFICATION</scope>
</reference>
<dbReference type="WBParaSite" id="ACRNAN_scaffold10814.g18784.t1">
    <property type="protein sequence ID" value="ACRNAN_scaffold10814.g18784.t1"/>
    <property type="gene ID" value="ACRNAN_scaffold10814.g18784"/>
</dbReference>
<evidence type="ECO:0000256" key="1">
    <source>
        <dbReference type="SAM" id="MobiDB-lite"/>
    </source>
</evidence>
<dbReference type="Proteomes" id="UP000887540">
    <property type="component" value="Unplaced"/>
</dbReference>
<evidence type="ECO:0000256" key="2">
    <source>
        <dbReference type="SAM" id="Phobius"/>
    </source>
</evidence>